<dbReference type="AlphaFoldDB" id="A0A7Y8ED07"/>
<proteinExistence type="predicted"/>
<dbReference type="EMBL" id="JACARG010000009">
    <property type="protein sequence ID" value="NWE12125.1"/>
    <property type="molecule type" value="Genomic_DNA"/>
</dbReference>
<dbReference type="Proteomes" id="UP000531950">
    <property type="component" value="Unassembled WGS sequence"/>
</dbReference>
<reference evidence="1 2" key="1">
    <citation type="submission" date="2020-04" db="EMBL/GenBank/DDBJ databases">
        <title>Molecular characterization of pseudomonads from Agaricus bisporus reveal novel blotch 2 pathogens in Western Europe.</title>
        <authorList>
            <person name="Taparia T."/>
            <person name="Krijger M."/>
            <person name="Haynes E."/>
            <person name="Elpinstone J.G."/>
            <person name="Noble R."/>
            <person name="Van Der Wolf J."/>
        </authorList>
    </citation>
    <scope>NUCLEOTIDE SEQUENCE [LARGE SCALE GENOMIC DNA]</scope>
    <source>
        <strain evidence="1 2">IPO3782</strain>
    </source>
</reference>
<protein>
    <submittedName>
        <fullName evidence="1">Uncharacterized protein</fullName>
    </submittedName>
</protein>
<dbReference type="RefSeq" id="WP_177041178.1">
    <property type="nucleotide sequence ID" value="NZ_JACARE010000003.1"/>
</dbReference>
<name>A0A7Y8ED07_9PSED</name>
<evidence type="ECO:0000313" key="1">
    <source>
        <dbReference type="EMBL" id="NWE12125.1"/>
    </source>
</evidence>
<gene>
    <name evidence="1" type="ORF">HX822_04175</name>
</gene>
<sequence length="101" mass="10939">MASAGGKISFAPREVQPGATLFIHDFFDADREKLSPQPNRLRLGAIGSDFGCACSEKEQKHGVFLKKHQGATYSQETGCTLFTLLNSIRAQGATSYGRFIG</sequence>
<evidence type="ECO:0000313" key="2">
    <source>
        <dbReference type="Proteomes" id="UP000531950"/>
    </source>
</evidence>
<organism evidence="1 2">
    <name type="scientific">Pseudomonas yamanorum</name>
    <dbReference type="NCBI Taxonomy" id="515393"/>
    <lineage>
        <taxon>Bacteria</taxon>
        <taxon>Pseudomonadati</taxon>
        <taxon>Pseudomonadota</taxon>
        <taxon>Gammaproteobacteria</taxon>
        <taxon>Pseudomonadales</taxon>
        <taxon>Pseudomonadaceae</taxon>
        <taxon>Pseudomonas</taxon>
    </lineage>
</organism>
<accession>A0A7Y8ED07</accession>
<comment type="caution">
    <text evidence="1">The sequence shown here is derived from an EMBL/GenBank/DDBJ whole genome shotgun (WGS) entry which is preliminary data.</text>
</comment>